<dbReference type="Pfam" id="PF13350">
    <property type="entry name" value="Y_phosphatase3"/>
    <property type="match status" value="1"/>
</dbReference>
<keyword evidence="2" id="KW-1185">Reference proteome</keyword>
<dbReference type="RefSeq" id="WP_057870746.1">
    <property type="nucleotide sequence ID" value="NZ_AZGB01000003.1"/>
</dbReference>
<dbReference type="PATRIC" id="fig|1423750.3.peg.2099"/>
<dbReference type="EMBL" id="AZGB01000003">
    <property type="protein sequence ID" value="KRM07949.1"/>
    <property type="molecule type" value="Genomic_DNA"/>
</dbReference>
<comment type="caution">
    <text evidence="1">The sequence shown here is derived from an EMBL/GenBank/DDBJ whole genome shotgun (WGS) entry which is preliminary data.</text>
</comment>
<evidence type="ECO:0000313" key="2">
    <source>
        <dbReference type="Proteomes" id="UP000051451"/>
    </source>
</evidence>
<dbReference type="PROSITE" id="PS00383">
    <property type="entry name" value="TYR_PHOSPHATASE_1"/>
    <property type="match status" value="1"/>
</dbReference>
<protein>
    <recommendedName>
        <fullName evidence="3">Protein tyrosine phosphatase</fullName>
    </recommendedName>
</protein>
<dbReference type="InterPro" id="IPR016130">
    <property type="entry name" value="Tyr_Pase_AS"/>
</dbReference>
<reference evidence="1 2" key="1">
    <citation type="journal article" date="2015" name="Genome Announc.">
        <title>Expanding the biotechnology potential of lactobacilli through comparative genomics of 213 strains and associated genera.</title>
        <authorList>
            <person name="Sun Z."/>
            <person name="Harris H.M."/>
            <person name="McCann A."/>
            <person name="Guo C."/>
            <person name="Argimon S."/>
            <person name="Zhang W."/>
            <person name="Yang X."/>
            <person name="Jeffery I.B."/>
            <person name="Cooney J.C."/>
            <person name="Kagawa T.F."/>
            <person name="Liu W."/>
            <person name="Song Y."/>
            <person name="Salvetti E."/>
            <person name="Wrobel A."/>
            <person name="Rasinkangas P."/>
            <person name="Parkhill J."/>
            <person name="Rea M.C."/>
            <person name="O'Sullivan O."/>
            <person name="Ritari J."/>
            <person name="Douillard F.P."/>
            <person name="Paul Ross R."/>
            <person name="Yang R."/>
            <person name="Briner A.E."/>
            <person name="Felis G.E."/>
            <person name="de Vos W.M."/>
            <person name="Barrangou R."/>
            <person name="Klaenhammer T.R."/>
            <person name="Caufield P.W."/>
            <person name="Cui Y."/>
            <person name="Zhang H."/>
            <person name="O'Toole P.W."/>
        </authorList>
    </citation>
    <scope>NUCLEOTIDE SEQUENCE [LARGE SCALE GENOMIC DNA]</scope>
    <source>
        <strain evidence="1 2">DSM 18630</strain>
    </source>
</reference>
<sequence>MHSERLLAVHGSINLRELGGYPTQDGRTIRWHKLLRSGDMSQITRRGEFQLKHYGLRYDIDLRSPMEQDYAPDKIPTKTIFRSYPVYPVSEGETEGDLPPNELAAQAEKTFDYQEPYLMMVLNPHSQLAFRCMFNDLLANDQPNQSLLFHCAAGKDRTGIAGFLILSALGVDYQLIRQDYLLTNVVYNANDEQQLRKKLQADQAAEFIKKMNASFNVYAESLDAAQQAILQHYTSLQNYLAAAMDLTPDKLKRLQQIYLE</sequence>
<dbReference type="GO" id="GO:0004721">
    <property type="term" value="F:phosphoprotein phosphatase activity"/>
    <property type="evidence" value="ECO:0007669"/>
    <property type="project" value="InterPro"/>
</dbReference>
<name>A0A0R1VR81_9LACO</name>
<proteinExistence type="predicted"/>
<evidence type="ECO:0000313" key="1">
    <source>
        <dbReference type="EMBL" id="KRM07949.1"/>
    </source>
</evidence>
<dbReference type="AlphaFoldDB" id="A0A0R1VR81"/>
<evidence type="ECO:0008006" key="3">
    <source>
        <dbReference type="Google" id="ProtNLM"/>
    </source>
</evidence>
<dbReference type="Gene3D" id="3.90.190.10">
    <property type="entry name" value="Protein tyrosine phosphatase superfamily"/>
    <property type="match status" value="1"/>
</dbReference>
<dbReference type="GeneID" id="98318003"/>
<dbReference type="InterPro" id="IPR026893">
    <property type="entry name" value="Tyr/Ser_Pase_IphP-type"/>
</dbReference>
<dbReference type="SUPFAM" id="SSF52799">
    <property type="entry name" value="(Phosphotyrosine protein) phosphatases II"/>
    <property type="match status" value="1"/>
</dbReference>
<gene>
    <name evidence="1" type="ORF">FC89_GL002058</name>
</gene>
<organism evidence="1 2">
    <name type="scientific">Liquorilactobacillus ghanensis DSM 18630</name>
    <dbReference type="NCBI Taxonomy" id="1423750"/>
    <lineage>
        <taxon>Bacteria</taxon>
        <taxon>Bacillati</taxon>
        <taxon>Bacillota</taxon>
        <taxon>Bacilli</taxon>
        <taxon>Lactobacillales</taxon>
        <taxon>Lactobacillaceae</taxon>
        <taxon>Liquorilactobacillus</taxon>
    </lineage>
</organism>
<dbReference type="STRING" id="1423750.FC89_GL002058"/>
<dbReference type="OrthoDB" id="1188001at2"/>
<dbReference type="InterPro" id="IPR029021">
    <property type="entry name" value="Prot-tyrosine_phosphatase-like"/>
</dbReference>
<accession>A0A0R1VR81</accession>
<dbReference type="Proteomes" id="UP000051451">
    <property type="component" value="Unassembled WGS sequence"/>
</dbReference>